<dbReference type="EMBL" id="LT629740">
    <property type="protein sequence ID" value="SDT40841.1"/>
    <property type="molecule type" value="Genomic_DNA"/>
</dbReference>
<dbReference type="Pfam" id="PF13568">
    <property type="entry name" value="OMP_b-brl_2"/>
    <property type="match status" value="1"/>
</dbReference>
<evidence type="ECO:0000259" key="2">
    <source>
        <dbReference type="Pfam" id="PF13568"/>
    </source>
</evidence>
<sequence>MIKKRYLTIIVLLFCSNLLFAQEAPSPFAWGGGADQQDLSFGFSFSYVSTYFKILKNPDWRSPFLDKQNGNAPVTSDLNSLSSPNSPGFAVGFLTRYRITEHLEARITPSLIFADRQLSYVYANPSDNVKKSVQSTTVDFPLLLKLKSDRLGNFRAYLLGGVKYSYAIGAKKSDAEAALLDKTVKTVSGYASYEAGLGCDIYFEYFKMSPEIKLSNSMGNVLVPENQPFSAPISKLSLHTLMFSLYFE</sequence>
<keyword evidence="1" id="KW-0732">Signal</keyword>
<dbReference type="Proteomes" id="UP000199679">
    <property type="component" value="Chromosome I"/>
</dbReference>
<feature type="chain" id="PRO_5009268445" evidence="1">
    <location>
        <begin position="22"/>
        <end position="248"/>
    </location>
</feature>
<evidence type="ECO:0000256" key="1">
    <source>
        <dbReference type="SAM" id="SignalP"/>
    </source>
</evidence>
<proteinExistence type="predicted"/>
<dbReference type="RefSeq" id="WP_091375425.1">
    <property type="nucleotide sequence ID" value="NZ_LT629740.1"/>
</dbReference>
<dbReference type="InterPro" id="IPR025665">
    <property type="entry name" value="Beta-barrel_OMP_2"/>
</dbReference>
<dbReference type="OrthoDB" id="1467485at2"/>
<organism evidence="3 4">
    <name type="scientific">Mucilaginibacter mallensis</name>
    <dbReference type="NCBI Taxonomy" id="652787"/>
    <lineage>
        <taxon>Bacteria</taxon>
        <taxon>Pseudomonadati</taxon>
        <taxon>Bacteroidota</taxon>
        <taxon>Sphingobacteriia</taxon>
        <taxon>Sphingobacteriales</taxon>
        <taxon>Sphingobacteriaceae</taxon>
        <taxon>Mucilaginibacter</taxon>
    </lineage>
</organism>
<keyword evidence="4" id="KW-1185">Reference proteome</keyword>
<evidence type="ECO:0000313" key="3">
    <source>
        <dbReference type="EMBL" id="SDT40841.1"/>
    </source>
</evidence>
<feature type="domain" description="Outer membrane protein beta-barrel" evidence="2">
    <location>
        <begin position="21"/>
        <end position="221"/>
    </location>
</feature>
<gene>
    <name evidence="3" type="ORF">SAMN05216490_3375</name>
</gene>
<protein>
    <submittedName>
        <fullName evidence="3">Probable protein-translocating porin PorT</fullName>
    </submittedName>
</protein>
<dbReference type="STRING" id="652787.SAMN05216490_3375"/>
<evidence type="ECO:0000313" key="4">
    <source>
        <dbReference type="Proteomes" id="UP000199679"/>
    </source>
</evidence>
<name>A0A1H2A4D2_MUCMA</name>
<dbReference type="AlphaFoldDB" id="A0A1H2A4D2"/>
<feature type="signal peptide" evidence="1">
    <location>
        <begin position="1"/>
        <end position="21"/>
    </location>
</feature>
<reference evidence="3 4" key="1">
    <citation type="submission" date="2016-10" db="EMBL/GenBank/DDBJ databases">
        <authorList>
            <person name="de Groot N.N."/>
        </authorList>
    </citation>
    <scope>NUCLEOTIDE SEQUENCE [LARGE SCALE GENOMIC DNA]</scope>
    <source>
        <strain evidence="3 4">MP1X4</strain>
    </source>
</reference>
<accession>A0A1H2A4D2</accession>